<keyword evidence="4 7" id="KW-0489">Methyltransferase</keyword>
<dbReference type="NCBIfam" id="NF001453">
    <property type="entry name" value="PRK00312.1"/>
    <property type="match status" value="1"/>
</dbReference>
<dbReference type="InterPro" id="IPR029063">
    <property type="entry name" value="SAM-dependent_MTases_sf"/>
</dbReference>
<comment type="function">
    <text evidence="7">Catalyzes the methyl esterification of L-isoaspartyl residues in peptides and proteins that result from spontaneous decomposition of normal L-aspartyl and L-asparaginyl residues. It plays a role in the repair and/or degradation of damaged proteins.</text>
</comment>
<dbReference type="CDD" id="cd02440">
    <property type="entry name" value="AdoMet_MTases"/>
    <property type="match status" value="1"/>
</dbReference>
<reference evidence="8 9" key="1">
    <citation type="submission" date="2019-09" db="EMBL/GenBank/DDBJ databases">
        <title>Parvibaculum sedimenti sp. nov., isolated from sediment.</title>
        <authorList>
            <person name="Wang Y."/>
        </authorList>
    </citation>
    <scope>NUCLEOTIDE SEQUENCE [LARGE SCALE GENOMIC DNA]</scope>
    <source>
        <strain evidence="8 9">HXT-9</strain>
    </source>
</reference>
<dbReference type="InterPro" id="IPR000682">
    <property type="entry name" value="PCMT"/>
</dbReference>
<dbReference type="EMBL" id="WESC01000009">
    <property type="protein sequence ID" value="KAB7739638.1"/>
    <property type="molecule type" value="Genomic_DNA"/>
</dbReference>
<accession>A0A6N6VH24</accession>
<dbReference type="HAMAP" id="MF_00090">
    <property type="entry name" value="PIMT"/>
    <property type="match status" value="1"/>
</dbReference>
<evidence type="ECO:0000256" key="7">
    <source>
        <dbReference type="HAMAP-Rule" id="MF_00090"/>
    </source>
</evidence>
<name>A0A6N6VH24_9HYPH</name>
<feature type="active site" evidence="7">
    <location>
        <position position="67"/>
    </location>
</feature>
<evidence type="ECO:0000256" key="5">
    <source>
        <dbReference type="ARBA" id="ARBA00022679"/>
    </source>
</evidence>
<evidence type="ECO:0000256" key="4">
    <source>
        <dbReference type="ARBA" id="ARBA00022603"/>
    </source>
</evidence>
<comment type="similarity">
    <text evidence="2 7">Belongs to the methyltransferase superfamily. L-isoaspartyl/D-aspartyl protein methyltransferase family.</text>
</comment>
<organism evidence="8 9">
    <name type="scientific">Parvibaculum sedimenti</name>
    <dbReference type="NCBI Taxonomy" id="2608632"/>
    <lineage>
        <taxon>Bacteria</taxon>
        <taxon>Pseudomonadati</taxon>
        <taxon>Pseudomonadota</taxon>
        <taxon>Alphaproteobacteria</taxon>
        <taxon>Hyphomicrobiales</taxon>
        <taxon>Parvibaculaceae</taxon>
        <taxon>Parvibaculum</taxon>
    </lineage>
</organism>
<evidence type="ECO:0000256" key="3">
    <source>
        <dbReference type="ARBA" id="ARBA00022490"/>
    </source>
</evidence>
<dbReference type="SUPFAM" id="SSF53335">
    <property type="entry name" value="S-adenosyl-L-methionine-dependent methyltransferases"/>
    <property type="match status" value="1"/>
</dbReference>
<dbReference type="PROSITE" id="PS01279">
    <property type="entry name" value="PCMT"/>
    <property type="match status" value="1"/>
</dbReference>
<sequence>MSDETPMDDIDQGKIELVMALRRQGIRDKRVLNALERIPRENFINASFRKQAYEDHALPIECGQTISQPFIVAYMTEQLQVGDRMKVLEVGTGSGYQAAVLSKLCRRVYTVERYRTLLRDAVRRFEDLHLHNITAKAGDGNEGWIEQAPFDRIIVTAAAPSVPPKLVEQLKPGGLMIVPVGAPGGRGEQHLVRIERTEEGVRREELMSVRFVPLVEGVAKES</sequence>
<dbReference type="GO" id="GO:0004719">
    <property type="term" value="F:protein-L-isoaspartate (D-aspartate) O-methyltransferase activity"/>
    <property type="evidence" value="ECO:0007669"/>
    <property type="project" value="UniProtKB-UniRule"/>
</dbReference>
<dbReference type="GO" id="GO:0005737">
    <property type="term" value="C:cytoplasm"/>
    <property type="evidence" value="ECO:0007669"/>
    <property type="project" value="UniProtKB-SubCell"/>
</dbReference>
<keyword evidence="6 7" id="KW-0949">S-adenosyl-L-methionine</keyword>
<dbReference type="PANTHER" id="PTHR11579">
    <property type="entry name" value="PROTEIN-L-ISOASPARTATE O-METHYLTRANSFERASE"/>
    <property type="match status" value="1"/>
</dbReference>
<dbReference type="RefSeq" id="WP_152216447.1">
    <property type="nucleotide sequence ID" value="NZ_JBAQYD010000200.1"/>
</dbReference>
<evidence type="ECO:0000256" key="1">
    <source>
        <dbReference type="ARBA" id="ARBA00004496"/>
    </source>
</evidence>
<keyword evidence="9" id="KW-1185">Reference proteome</keyword>
<evidence type="ECO:0000256" key="2">
    <source>
        <dbReference type="ARBA" id="ARBA00005369"/>
    </source>
</evidence>
<dbReference type="NCBIfam" id="TIGR00080">
    <property type="entry name" value="pimt"/>
    <property type="match status" value="1"/>
</dbReference>
<proteinExistence type="inferred from homology"/>
<dbReference type="Pfam" id="PF01135">
    <property type="entry name" value="PCMT"/>
    <property type="match status" value="1"/>
</dbReference>
<evidence type="ECO:0000313" key="8">
    <source>
        <dbReference type="EMBL" id="KAB7739638.1"/>
    </source>
</evidence>
<dbReference type="Gene3D" id="3.40.50.150">
    <property type="entry name" value="Vaccinia Virus protein VP39"/>
    <property type="match status" value="1"/>
</dbReference>
<evidence type="ECO:0000256" key="6">
    <source>
        <dbReference type="ARBA" id="ARBA00022691"/>
    </source>
</evidence>
<keyword evidence="3 7" id="KW-0963">Cytoplasm</keyword>
<dbReference type="FunFam" id="3.40.50.150:FF:000010">
    <property type="entry name" value="Protein-L-isoaspartate O-methyltransferase"/>
    <property type="match status" value="1"/>
</dbReference>
<dbReference type="AlphaFoldDB" id="A0A6N6VH24"/>
<dbReference type="GO" id="GO:0030091">
    <property type="term" value="P:protein repair"/>
    <property type="evidence" value="ECO:0007669"/>
    <property type="project" value="UniProtKB-UniRule"/>
</dbReference>
<keyword evidence="5 7" id="KW-0808">Transferase</keyword>
<protein>
    <recommendedName>
        <fullName evidence="7">Protein-L-isoaspartate O-methyltransferase</fullName>
        <ecNumber evidence="7">2.1.1.77</ecNumber>
    </recommendedName>
    <alternativeName>
        <fullName evidence="7">L-isoaspartyl protein carboxyl methyltransferase</fullName>
    </alternativeName>
    <alternativeName>
        <fullName evidence="7">Protein L-isoaspartyl methyltransferase</fullName>
    </alternativeName>
    <alternativeName>
        <fullName evidence="7">Protein-beta-aspartate methyltransferase</fullName>
        <shortName evidence="7">PIMT</shortName>
    </alternativeName>
</protein>
<dbReference type="Proteomes" id="UP000468901">
    <property type="component" value="Unassembled WGS sequence"/>
</dbReference>
<gene>
    <name evidence="7" type="primary">pcm</name>
    <name evidence="8" type="ORF">F2P47_11195</name>
</gene>
<dbReference type="EC" id="2.1.1.77" evidence="7"/>
<dbReference type="PANTHER" id="PTHR11579:SF0">
    <property type="entry name" value="PROTEIN-L-ISOASPARTATE(D-ASPARTATE) O-METHYLTRANSFERASE"/>
    <property type="match status" value="1"/>
</dbReference>
<comment type="catalytic activity">
    <reaction evidence="7">
        <text>[protein]-L-isoaspartate + S-adenosyl-L-methionine = [protein]-L-isoaspartate alpha-methyl ester + S-adenosyl-L-homocysteine</text>
        <dbReference type="Rhea" id="RHEA:12705"/>
        <dbReference type="Rhea" id="RHEA-COMP:12143"/>
        <dbReference type="Rhea" id="RHEA-COMP:12144"/>
        <dbReference type="ChEBI" id="CHEBI:57856"/>
        <dbReference type="ChEBI" id="CHEBI:59789"/>
        <dbReference type="ChEBI" id="CHEBI:90596"/>
        <dbReference type="ChEBI" id="CHEBI:90598"/>
        <dbReference type="EC" id="2.1.1.77"/>
    </reaction>
</comment>
<comment type="caution">
    <text evidence="8">The sequence shown here is derived from an EMBL/GenBank/DDBJ whole genome shotgun (WGS) entry which is preliminary data.</text>
</comment>
<evidence type="ECO:0000313" key="9">
    <source>
        <dbReference type="Proteomes" id="UP000468901"/>
    </source>
</evidence>
<dbReference type="GO" id="GO:0032259">
    <property type="term" value="P:methylation"/>
    <property type="evidence" value="ECO:0007669"/>
    <property type="project" value="UniProtKB-KW"/>
</dbReference>
<comment type="subcellular location">
    <subcellularLocation>
        <location evidence="1 7">Cytoplasm</location>
    </subcellularLocation>
</comment>